<feature type="domain" description="DUF3279" evidence="1">
    <location>
        <begin position="101"/>
        <end position="130"/>
    </location>
</feature>
<accession>A0ABM7AC82</accession>
<dbReference type="RefSeq" id="WP_123784294.1">
    <property type="nucleotide sequence ID" value="NZ_CP033713.1"/>
</dbReference>
<gene>
    <name evidence="3" type="ORF">EGX47_00930</name>
</gene>
<dbReference type="Pfam" id="PF25165">
    <property type="entry name" value="DUF7828"/>
    <property type="match status" value="1"/>
</dbReference>
<name>A0ABM7AC82_YERPU</name>
<evidence type="ECO:0000313" key="3">
    <source>
        <dbReference type="EMBL" id="AYW90037.1"/>
    </source>
</evidence>
<feature type="domain" description="DUF7828" evidence="2">
    <location>
        <begin position="5"/>
        <end position="69"/>
    </location>
</feature>
<dbReference type="EMBL" id="CP033713">
    <property type="protein sequence ID" value="AYW90037.1"/>
    <property type="molecule type" value="Genomic_DNA"/>
</dbReference>
<evidence type="ECO:0000259" key="2">
    <source>
        <dbReference type="Pfam" id="PF25165"/>
    </source>
</evidence>
<dbReference type="Proteomes" id="UP000268669">
    <property type="component" value="Chromosome"/>
</dbReference>
<reference evidence="3" key="1">
    <citation type="submission" date="2018-11" db="EMBL/GenBank/DDBJ databases">
        <title>FDA dAtabase for Regulatory Grade micrObial Sequences (FDA-ARGOS): Supporting development and validation of Infectious Disease Dx tests.</title>
        <authorList>
            <person name="Bliska J."/>
            <person name="Cleland M.-M."/>
            <person name="Tallon L."/>
            <person name="Sadzewicz L."/>
            <person name="Zhao X."/>
            <person name="Vavikolanu K."/>
            <person name="Mehta A."/>
            <person name="Aluvathingal J."/>
            <person name="Nadendla S."/>
            <person name="Yan Y."/>
            <person name="Sichtig H."/>
        </authorList>
    </citation>
    <scope>NUCLEOTIDE SEQUENCE [LARGE SCALE GENOMIC DNA]</scope>
    <source>
        <strain evidence="3">FDAARGOS_581</strain>
    </source>
</reference>
<dbReference type="Pfam" id="PF11682">
    <property type="entry name" value="Zn_ribbon_11"/>
    <property type="match status" value="1"/>
</dbReference>
<dbReference type="InterPro" id="IPR021696">
    <property type="entry name" value="DUF3279"/>
</dbReference>
<dbReference type="InterPro" id="IPR057150">
    <property type="entry name" value="DUF7828"/>
</dbReference>
<protein>
    <submittedName>
        <fullName evidence="3">Uncharacterized protein</fullName>
    </submittedName>
</protein>
<proteinExistence type="predicted"/>
<sequence>MQFRTIRTAFDHESNVVHASKLSPHSRATWLCRSCRSALRLCRTHDNGGYFEHDLEYAENVILKHCEYLLTTLVKPPSMFILAVCEILQRAESLPKTLSYKDYICVLCNHAYYGLRKCPCCHNSLCSTEAAVLDTQTIPEKWAK</sequence>
<organism evidence="3 4">
    <name type="scientific">Yersinia pseudotuberculosis</name>
    <dbReference type="NCBI Taxonomy" id="633"/>
    <lineage>
        <taxon>Bacteria</taxon>
        <taxon>Pseudomonadati</taxon>
        <taxon>Pseudomonadota</taxon>
        <taxon>Gammaproteobacteria</taxon>
        <taxon>Enterobacterales</taxon>
        <taxon>Yersiniaceae</taxon>
        <taxon>Yersinia</taxon>
    </lineage>
</organism>
<evidence type="ECO:0000313" key="4">
    <source>
        <dbReference type="Proteomes" id="UP000268669"/>
    </source>
</evidence>
<evidence type="ECO:0000259" key="1">
    <source>
        <dbReference type="Pfam" id="PF11682"/>
    </source>
</evidence>
<keyword evidence="4" id="KW-1185">Reference proteome</keyword>